<evidence type="ECO:0000313" key="2">
    <source>
        <dbReference type="EMBL" id="MFD0964553.1"/>
    </source>
</evidence>
<accession>A0ABW3I480</accession>
<dbReference type="EMBL" id="JBHTJM010000009">
    <property type="protein sequence ID" value="MFD0964553.1"/>
    <property type="molecule type" value="Genomic_DNA"/>
</dbReference>
<gene>
    <name evidence="2" type="ORF">ACFQ1O_11115</name>
</gene>
<keyword evidence="3" id="KW-1185">Reference proteome</keyword>
<evidence type="ECO:0000256" key="1">
    <source>
        <dbReference type="SAM" id="MobiDB-lite"/>
    </source>
</evidence>
<protein>
    <submittedName>
        <fullName evidence="2">Uncharacterized protein</fullName>
    </submittedName>
</protein>
<reference evidence="3" key="1">
    <citation type="journal article" date="2019" name="Int. J. Syst. Evol. Microbiol.">
        <title>The Global Catalogue of Microorganisms (GCM) 10K type strain sequencing project: providing services to taxonomists for standard genome sequencing and annotation.</title>
        <authorList>
            <consortium name="The Broad Institute Genomics Platform"/>
            <consortium name="The Broad Institute Genome Sequencing Center for Infectious Disease"/>
            <person name="Wu L."/>
            <person name="Ma J."/>
        </authorList>
    </citation>
    <scope>NUCLEOTIDE SEQUENCE [LARGE SCALE GENOMIC DNA]</scope>
    <source>
        <strain evidence="3">CCUG 62114</strain>
    </source>
</reference>
<name>A0ABW3I480_9FLAO</name>
<comment type="caution">
    <text evidence="2">The sequence shown here is derived from an EMBL/GenBank/DDBJ whole genome shotgun (WGS) entry which is preliminary data.</text>
</comment>
<dbReference type="Proteomes" id="UP001596997">
    <property type="component" value="Unassembled WGS sequence"/>
</dbReference>
<organism evidence="2 3">
    <name type="scientific">Pseudofulvibacter geojedonensis</name>
    <dbReference type="NCBI Taxonomy" id="1123758"/>
    <lineage>
        <taxon>Bacteria</taxon>
        <taxon>Pseudomonadati</taxon>
        <taxon>Bacteroidota</taxon>
        <taxon>Flavobacteriia</taxon>
        <taxon>Flavobacteriales</taxon>
        <taxon>Flavobacteriaceae</taxon>
        <taxon>Pseudofulvibacter</taxon>
    </lineage>
</organism>
<proteinExistence type="predicted"/>
<dbReference type="RefSeq" id="WP_377716096.1">
    <property type="nucleotide sequence ID" value="NZ_JBHTJM010000009.1"/>
</dbReference>
<feature type="compositionally biased region" description="Gly residues" evidence="1">
    <location>
        <begin position="138"/>
        <end position="159"/>
    </location>
</feature>
<evidence type="ECO:0000313" key="3">
    <source>
        <dbReference type="Proteomes" id="UP001596997"/>
    </source>
</evidence>
<sequence length="507" mass="54764">MNQGTYIENTEKNYHSYTFQIYNDENNYNINNIVLSSHNNEPYRAYLVIYNLTEEERNIIERGVDIPLEDKTVIQYFDIEQISLSNRGSTCYDLVQVDTVEDCAAGHDVSNCSTDCCGGCYDGVYEWVEVDCGGGGGGSGTTGSGSGSGTTSGGGGSTDGSGSDSDDSSLATSLTSEKCLTGPDITTALSGTGISLSAEQLSCITERGNCSTGSTLISFITANSLETAFFYKAVSALCNGGDVDVAKRIVFNIPNDCHEKIIKEAFNNTSDLTQHVKDVFEGTNTYYVYEINQGVITNDQFNNPRGGATTGLPTGDYNCVITTTINTWLLSGGDPSRDEWEGATDLSIAKTVIHESLHALLVYLLDNGDLNSSFPNPTYVQLAEAFAHHQAVNNQESGQALNVLQHEYMVSFVNAVATALQQVGQNLGYNNPYSYYQKLAWSGSLESSQSYPIHFTALDEYKARAIGISELFNINTIYQGVDADGNAMDYHNTPKGKLANSSNSNCN</sequence>
<feature type="region of interest" description="Disordered" evidence="1">
    <location>
        <begin position="138"/>
        <end position="170"/>
    </location>
</feature>